<dbReference type="PANTHER" id="PTHR36151:SF3">
    <property type="entry name" value="ER-BOUND OXYGENASE MPAB_MPAB'_RUBBER OXYGENASE CATALYTIC DOMAIN-CONTAINING PROTEIN"/>
    <property type="match status" value="1"/>
</dbReference>
<proteinExistence type="predicted"/>
<reference evidence="2 3" key="1">
    <citation type="submission" date="2020-03" db="EMBL/GenBank/DDBJ databases">
        <authorList>
            <person name="Zhu W."/>
        </authorList>
    </citation>
    <scope>NUCLEOTIDE SEQUENCE [LARGE SCALE GENOMIC DNA]</scope>
    <source>
        <strain evidence="2 3">323-1</strain>
    </source>
</reference>
<dbReference type="RefSeq" id="WP_166222386.1">
    <property type="nucleotide sequence ID" value="NZ_CP049801.1"/>
</dbReference>
<protein>
    <submittedName>
        <fullName evidence="2">DUF2236 domain-containing protein</fullName>
    </submittedName>
</protein>
<evidence type="ECO:0000259" key="1">
    <source>
        <dbReference type="Pfam" id="PF09995"/>
    </source>
</evidence>
<dbReference type="PANTHER" id="PTHR36151">
    <property type="entry name" value="BLR2777 PROTEIN"/>
    <property type="match status" value="1"/>
</dbReference>
<dbReference type="GO" id="GO:0016491">
    <property type="term" value="F:oxidoreductase activity"/>
    <property type="evidence" value="ECO:0007669"/>
    <property type="project" value="InterPro"/>
</dbReference>
<name>A0A6G8RU58_9GAMM</name>
<evidence type="ECO:0000313" key="2">
    <source>
        <dbReference type="EMBL" id="QIO05360.1"/>
    </source>
</evidence>
<keyword evidence="3" id="KW-1185">Reference proteome</keyword>
<organism evidence="2 3">
    <name type="scientific">Acinetobacter shaoyimingii</name>
    <dbReference type="NCBI Taxonomy" id="2715164"/>
    <lineage>
        <taxon>Bacteria</taxon>
        <taxon>Pseudomonadati</taxon>
        <taxon>Pseudomonadota</taxon>
        <taxon>Gammaproteobacteria</taxon>
        <taxon>Moraxellales</taxon>
        <taxon>Moraxellaceae</taxon>
        <taxon>Acinetobacter</taxon>
    </lineage>
</organism>
<dbReference type="Proteomes" id="UP000502297">
    <property type="component" value="Chromosome"/>
</dbReference>
<dbReference type="InterPro" id="IPR018713">
    <property type="entry name" value="MPAB/Lcp_cat_dom"/>
</dbReference>
<feature type="domain" description="ER-bound oxygenase mpaB/mpaB'/Rubber oxygenase catalytic" evidence="1">
    <location>
        <begin position="28"/>
        <end position="235"/>
    </location>
</feature>
<sequence length="272" mass="31006">MTPPRGMNYNFSEPKGSPALTPHHGISWRIFSNPVSLYIGGITAVLLELTEPSVASGVWNHSNFKTDTFGRLHRTGYAAMVTVYAPKEIAEQMIARVVKMHDQVQGINFLGQAYRANDPELLTWVQATALFGFTEAYSAFVEPLRKIEKDLAFIEGQTAAQLYGAKDLPYSWKEWEELYAQTQPRLTDSKILAEFVHIMQTADILPRPLKWLQILMVKAAIEIAPEYVKTMPSLKHLRLSFKQRFFLKLLAKLGHWFPLPYLPPSQAKKRMK</sequence>
<dbReference type="Pfam" id="PF09995">
    <property type="entry name" value="MPAB_Lcp_cat"/>
    <property type="match status" value="1"/>
</dbReference>
<dbReference type="AlphaFoldDB" id="A0A6G8RU58"/>
<dbReference type="KEGG" id="asha:G8E00_05025"/>
<evidence type="ECO:0000313" key="3">
    <source>
        <dbReference type="Proteomes" id="UP000502297"/>
    </source>
</evidence>
<accession>A0A6G8RU58</accession>
<gene>
    <name evidence="2" type="ORF">G8E00_05025</name>
</gene>
<dbReference type="EMBL" id="CP049801">
    <property type="protein sequence ID" value="QIO05360.1"/>
    <property type="molecule type" value="Genomic_DNA"/>
</dbReference>